<feature type="domain" description="Response regulatory" evidence="7">
    <location>
        <begin position="12"/>
        <end position="128"/>
    </location>
</feature>
<dbReference type="SUPFAM" id="SSF46894">
    <property type="entry name" value="C-terminal effector domain of the bipartite response regulators"/>
    <property type="match status" value="1"/>
</dbReference>
<dbReference type="Pfam" id="PF00072">
    <property type="entry name" value="Response_reg"/>
    <property type="match status" value="1"/>
</dbReference>
<dbReference type="PROSITE" id="PS50043">
    <property type="entry name" value="HTH_LUXR_2"/>
    <property type="match status" value="1"/>
</dbReference>
<evidence type="ECO:0000259" key="7">
    <source>
        <dbReference type="PROSITE" id="PS50110"/>
    </source>
</evidence>
<sequence>MQQKMLPNTMIRIAIVDDHAMVRAGLRQFFSDQIDFAVVAEAANGRGALDIVRKGEVDVILLDISMPDQSGVDALIAIRARAPDLPVLILSGFAEEHYATTLLRQGASGYLNKDCDPEEIVKAIRTVHRGRKYITAGVAELLADGLSGGTDKPLHENLSERELQVFLRLAKGEAIGHMAVSMSLSVKTVSTYRTRVMEKMKLETNSDLTYYALKSGLIQ</sequence>
<dbReference type="InterPro" id="IPR001789">
    <property type="entry name" value="Sig_transdc_resp-reg_receiver"/>
</dbReference>
<dbReference type="InterPro" id="IPR000792">
    <property type="entry name" value="Tscrpt_reg_LuxR_C"/>
</dbReference>
<dbReference type="InterPro" id="IPR039420">
    <property type="entry name" value="WalR-like"/>
</dbReference>
<dbReference type="eggNOG" id="COG2197">
    <property type="taxonomic scope" value="Bacteria"/>
</dbReference>
<dbReference type="SUPFAM" id="SSF52172">
    <property type="entry name" value="CheY-like"/>
    <property type="match status" value="1"/>
</dbReference>
<keyword evidence="9" id="KW-1185">Reference proteome</keyword>
<dbReference type="SMART" id="SM00421">
    <property type="entry name" value="HTH_LUXR"/>
    <property type="match status" value="1"/>
</dbReference>
<dbReference type="STRING" id="338969.Rfer_1873"/>
<evidence type="ECO:0000259" key="6">
    <source>
        <dbReference type="PROSITE" id="PS50043"/>
    </source>
</evidence>
<proteinExistence type="predicted"/>
<evidence type="ECO:0000256" key="1">
    <source>
        <dbReference type="ARBA" id="ARBA00022553"/>
    </source>
</evidence>
<keyword evidence="2" id="KW-0805">Transcription regulation</keyword>
<evidence type="ECO:0000256" key="2">
    <source>
        <dbReference type="ARBA" id="ARBA00023015"/>
    </source>
</evidence>
<keyword evidence="4" id="KW-0804">Transcription</keyword>
<dbReference type="AlphaFoldDB" id="Q21XA4"/>
<protein>
    <submittedName>
        <fullName evidence="8">Two component transcriptional regulator, LuxR family</fullName>
    </submittedName>
</protein>
<evidence type="ECO:0000256" key="5">
    <source>
        <dbReference type="PROSITE-ProRule" id="PRU00169"/>
    </source>
</evidence>
<evidence type="ECO:0000256" key="4">
    <source>
        <dbReference type="ARBA" id="ARBA00023163"/>
    </source>
</evidence>
<dbReference type="Proteomes" id="UP000008332">
    <property type="component" value="Chromosome"/>
</dbReference>
<dbReference type="InterPro" id="IPR016032">
    <property type="entry name" value="Sig_transdc_resp-reg_C-effctor"/>
</dbReference>
<dbReference type="Gene3D" id="3.40.50.2300">
    <property type="match status" value="1"/>
</dbReference>
<evidence type="ECO:0000256" key="3">
    <source>
        <dbReference type="ARBA" id="ARBA00023125"/>
    </source>
</evidence>
<dbReference type="SMART" id="SM00448">
    <property type="entry name" value="REC"/>
    <property type="match status" value="1"/>
</dbReference>
<dbReference type="GO" id="GO:0000160">
    <property type="term" value="P:phosphorelay signal transduction system"/>
    <property type="evidence" value="ECO:0007669"/>
    <property type="project" value="InterPro"/>
</dbReference>
<feature type="modified residue" description="4-aspartylphosphate" evidence="5">
    <location>
        <position position="63"/>
    </location>
</feature>
<dbReference type="KEGG" id="rfr:Rfer_1873"/>
<dbReference type="GO" id="GO:0003677">
    <property type="term" value="F:DNA binding"/>
    <property type="evidence" value="ECO:0007669"/>
    <property type="project" value="UniProtKB-KW"/>
</dbReference>
<dbReference type="PANTHER" id="PTHR43214">
    <property type="entry name" value="TWO-COMPONENT RESPONSE REGULATOR"/>
    <property type="match status" value="1"/>
</dbReference>
<dbReference type="PRINTS" id="PR00038">
    <property type="entry name" value="HTHLUXR"/>
</dbReference>
<feature type="domain" description="HTH luxR-type" evidence="6">
    <location>
        <begin position="151"/>
        <end position="216"/>
    </location>
</feature>
<keyword evidence="1 5" id="KW-0597">Phosphoprotein</keyword>
<keyword evidence="3" id="KW-0238">DNA-binding</keyword>
<dbReference type="EMBL" id="CP000267">
    <property type="protein sequence ID" value="ABD69599.1"/>
    <property type="molecule type" value="Genomic_DNA"/>
</dbReference>
<gene>
    <name evidence="8" type="ordered locus">Rfer_1873</name>
</gene>
<evidence type="ECO:0000313" key="9">
    <source>
        <dbReference type="Proteomes" id="UP000008332"/>
    </source>
</evidence>
<organism evidence="8 9">
    <name type="scientific">Albidiferax ferrireducens (strain ATCC BAA-621 / DSM 15236 / T118)</name>
    <name type="common">Rhodoferax ferrireducens</name>
    <dbReference type="NCBI Taxonomy" id="338969"/>
    <lineage>
        <taxon>Bacteria</taxon>
        <taxon>Pseudomonadati</taxon>
        <taxon>Pseudomonadota</taxon>
        <taxon>Betaproteobacteria</taxon>
        <taxon>Burkholderiales</taxon>
        <taxon>Comamonadaceae</taxon>
        <taxon>Rhodoferax</taxon>
    </lineage>
</organism>
<evidence type="ECO:0000313" key="8">
    <source>
        <dbReference type="EMBL" id="ABD69599.1"/>
    </source>
</evidence>
<dbReference type="PANTHER" id="PTHR43214:SF41">
    <property type="entry name" value="NITRATE_NITRITE RESPONSE REGULATOR PROTEIN NARP"/>
    <property type="match status" value="1"/>
</dbReference>
<dbReference type="InterPro" id="IPR058245">
    <property type="entry name" value="NreC/VraR/RcsB-like_REC"/>
</dbReference>
<dbReference type="HOGENOM" id="CLU_000445_90_1_4"/>
<accession>Q21XA4</accession>
<dbReference type="CDD" id="cd17535">
    <property type="entry name" value="REC_NarL-like"/>
    <property type="match status" value="1"/>
</dbReference>
<reference evidence="9" key="1">
    <citation type="submission" date="2006-02" db="EMBL/GenBank/DDBJ databases">
        <title>Complete sequence of chromosome of Rhodoferax ferrireducens DSM 15236.</title>
        <authorList>
            <person name="Copeland A."/>
            <person name="Lucas S."/>
            <person name="Lapidus A."/>
            <person name="Barry K."/>
            <person name="Detter J.C."/>
            <person name="Glavina del Rio T."/>
            <person name="Hammon N."/>
            <person name="Israni S."/>
            <person name="Pitluck S."/>
            <person name="Brettin T."/>
            <person name="Bruce D."/>
            <person name="Han C."/>
            <person name="Tapia R."/>
            <person name="Gilna P."/>
            <person name="Kiss H."/>
            <person name="Schmutz J."/>
            <person name="Larimer F."/>
            <person name="Land M."/>
            <person name="Kyrpides N."/>
            <person name="Ivanova N."/>
            <person name="Richardson P."/>
        </authorList>
    </citation>
    <scope>NUCLEOTIDE SEQUENCE [LARGE SCALE GENOMIC DNA]</scope>
    <source>
        <strain evidence="9">ATCC BAA-621 / DSM 15236 / T118</strain>
    </source>
</reference>
<dbReference type="Pfam" id="PF00196">
    <property type="entry name" value="GerE"/>
    <property type="match status" value="1"/>
</dbReference>
<dbReference type="PROSITE" id="PS50110">
    <property type="entry name" value="RESPONSE_REGULATORY"/>
    <property type="match status" value="1"/>
</dbReference>
<dbReference type="GO" id="GO:0006355">
    <property type="term" value="P:regulation of DNA-templated transcription"/>
    <property type="evidence" value="ECO:0007669"/>
    <property type="project" value="InterPro"/>
</dbReference>
<dbReference type="InterPro" id="IPR011006">
    <property type="entry name" value="CheY-like_superfamily"/>
</dbReference>
<name>Q21XA4_ALBFT</name>